<dbReference type="OMA" id="TNYSCHP"/>
<dbReference type="eggNOG" id="ENOG502S29Y">
    <property type="taxonomic scope" value="Eukaryota"/>
</dbReference>
<evidence type="ECO:0000313" key="4">
    <source>
        <dbReference type="Proteomes" id="UP000007798"/>
    </source>
</evidence>
<dbReference type="HOGENOM" id="CLU_033017_0_0_1"/>
<feature type="domain" description="DUF4781" evidence="2">
    <location>
        <begin position="103"/>
        <end position="407"/>
    </location>
</feature>
<dbReference type="PANTHER" id="PTHR21115">
    <property type="entry name" value="GH06117P-RELATED"/>
    <property type="match status" value="1"/>
</dbReference>
<keyword evidence="4" id="KW-1185">Reference proteome</keyword>
<keyword evidence="1" id="KW-0812">Transmembrane</keyword>
<reference evidence="3 4" key="1">
    <citation type="journal article" date="2007" name="Nature">
        <title>Evolution of genes and genomes on the Drosophila phylogeny.</title>
        <authorList>
            <consortium name="Drosophila 12 Genomes Consortium"/>
            <person name="Clark A.G."/>
            <person name="Eisen M.B."/>
            <person name="Smith D.R."/>
            <person name="Bergman C.M."/>
            <person name="Oliver B."/>
            <person name="Markow T.A."/>
            <person name="Kaufman T.C."/>
            <person name="Kellis M."/>
            <person name="Gelbart W."/>
            <person name="Iyer V.N."/>
            <person name="Pollard D.A."/>
            <person name="Sackton T.B."/>
            <person name="Larracuente A.M."/>
            <person name="Singh N.D."/>
            <person name="Abad J.P."/>
            <person name="Abt D.N."/>
            <person name="Adryan B."/>
            <person name="Aguade M."/>
            <person name="Akashi H."/>
            <person name="Anderson W.W."/>
            <person name="Aquadro C.F."/>
            <person name="Ardell D.H."/>
            <person name="Arguello R."/>
            <person name="Artieri C.G."/>
            <person name="Barbash D.A."/>
            <person name="Barker D."/>
            <person name="Barsanti P."/>
            <person name="Batterham P."/>
            <person name="Batzoglou S."/>
            <person name="Begun D."/>
            <person name="Bhutkar A."/>
            <person name="Blanco E."/>
            <person name="Bosak S.A."/>
            <person name="Bradley R.K."/>
            <person name="Brand A.D."/>
            <person name="Brent M.R."/>
            <person name="Brooks A.N."/>
            <person name="Brown R.H."/>
            <person name="Butlin R.K."/>
            <person name="Caggese C."/>
            <person name="Calvi B.R."/>
            <person name="Bernardo de Carvalho A."/>
            <person name="Caspi A."/>
            <person name="Castrezana S."/>
            <person name="Celniker S.E."/>
            <person name="Chang J.L."/>
            <person name="Chapple C."/>
            <person name="Chatterji S."/>
            <person name="Chinwalla A."/>
            <person name="Civetta A."/>
            <person name="Clifton S.W."/>
            <person name="Comeron J.M."/>
            <person name="Costello J.C."/>
            <person name="Coyne J.A."/>
            <person name="Daub J."/>
            <person name="David R.G."/>
            <person name="Delcher A.L."/>
            <person name="Delehaunty K."/>
            <person name="Do C.B."/>
            <person name="Ebling H."/>
            <person name="Edwards K."/>
            <person name="Eickbush T."/>
            <person name="Evans J.D."/>
            <person name="Filipski A."/>
            <person name="Findeiss S."/>
            <person name="Freyhult E."/>
            <person name="Fulton L."/>
            <person name="Fulton R."/>
            <person name="Garcia A.C."/>
            <person name="Gardiner A."/>
            <person name="Garfield D.A."/>
            <person name="Garvin B.E."/>
            <person name="Gibson G."/>
            <person name="Gilbert D."/>
            <person name="Gnerre S."/>
            <person name="Godfrey J."/>
            <person name="Good R."/>
            <person name="Gotea V."/>
            <person name="Gravely B."/>
            <person name="Greenberg A.J."/>
            <person name="Griffiths-Jones S."/>
            <person name="Gross S."/>
            <person name="Guigo R."/>
            <person name="Gustafson E.A."/>
            <person name="Haerty W."/>
            <person name="Hahn M.W."/>
            <person name="Halligan D.L."/>
            <person name="Halpern A.L."/>
            <person name="Halter G.M."/>
            <person name="Han M.V."/>
            <person name="Heger A."/>
            <person name="Hillier L."/>
            <person name="Hinrichs A.S."/>
            <person name="Holmes I."/>
            <person name="Hoskins R.A."/>
            <person name="Hubisz M.J."/>
            <person name="Hultmark D."/>
            <person name="Huntley M.A."/>
            <person name="Jaffe D.B."/>
            <person name="Jagadeeshan S."/>
            <person name="Jeck W.R."/>
            <person name="Johnson J."/>
            <person name="Jones C.D."/>
            <person name="Jordan W.C."/>
            <person name="Karpen G.H."/>
            <person name="Kataoka E."/>
            <person name="Keightley P.D."/>
            <person name="Kheradpour P."/>
            <person name="Kirkness E.F."/>
            <person name="Koerich L.B."/>
            <person name="Kristiansen K."/>
            <person name="Kudrna D."/>
            <person name="Kulathinal R.J."/>
            <person name="Kumar S."/>
            <person name="Kwok R."/>
            <person name="Lander E."/>
            <person name="Langley C.H."/>
            <person name="Lapoint R."/>
            <person name="Lazzaro B.P."/>
            <person name="Lee S.J."/>
            <person name="Levesque L."/>
            <person name="Li R."/>
            <person name="Lin C.F."/>
            <person name="Lin M.F."/>
            <person name="Lindblad-Toh K."/>
            <person name="Llopart A."/>
            <person name="Long M."/>
            <person name="Low L."/>
            <person name="Lozovsky E."/>
            <person name="Lu J."/>
            <person name="Luo M."/>
            <person name="Machado C.A."/>
            <person name="Makalowski W."/>
            <person name="Marzo M."/>
            <person name="Matsuda M."/>
            <person name="Matzkin L."/>
            <person name="McAllister B."/>
            <person name="McBride C.S."/>
            <person name="McKernan B."/>
            <person name="McKernan K."/>
            <person name="Mendez-Lago M."/>
            <person name="Minx P."/>
            <person name="Mollenhauer M.U."/>
            <person name="Montooth K."/>
            <person name="Mount S.M."/>
            <person name="Mu X."/>
            <person name="Myers E."/>
            <person name="Negre B."/>
            <person name="Newfeld S."/>
            <person name="Nielsen R."/>
            <person name="Noor M.A."/>
            <person name="O'Grady P."/>
            <person name="Pachter L."/>
            <person name="Papaceit M."/>
            <person name="Parisi M.J."/>
            <person name="Parisi M."/>
            <person name="Parts L."/>
            <person name="Pedersen J.S."/>
            <person name="Pesole G."/>
            <person name="Phillippy A.M."/>
            <person name="Ponting C.P."/>
            <person name="Pop M."/>
            <person name="Porcelli D."/>
            <person name="Powell J.R."/>
            <person name="Prohaska S."/>
            <person name="Pruitt K."/>
            <person name="Puig M."/>
            <person name="Quesneville H."/>
            <person name="Ram K.R."/>
            <person name="Rand D."/>
            <person name="Rasmussen M.D."/>
            <person name="Reed L.K."/>
            <person name="Reenan R."/>
            <person name="Reily A."/>
            <person name="Remington K.A."/>
            <person name="Rieger T.T."/>
            <person name="Ritchie M.G."/>
            <person name="Robin C."/>
            <person name="Rogers Y.H."/>
            <person name="Rohde C."/>
            <person name="Rozas J."/>
            <person name="Rubenfield M.J."/>
            <person name="Ruiz A."/>
            <person name="Russo S."/>
            <person name="Salzberg S.L."/>
            <person name="Sanchez-Gracia A."/>
            <person name="Saranga D.J."/>
            <person name="Sato H."/>
            <person name="Schaeffer S.W."/>
            <person name="Schatz M.C."/>
            <person name="Schlenke T."/>
            <person name="Schwartz R."/>
            <person name="Segarra C."/>
            <person name="Singh R.S."/>
            <person name="Sirot L."/>
            <person name="Sirota M."/>
            <person name="Sisneros N.B."/>
            <person name="Smith C.D."/>
            <person name="Smith T.F."/>
            <person name="Spieth J."/>
            <person name="Stage D.E."/>
            <person name="Stark A."/>
            <person name="Stephan W."/>
            <person name="Strausberg R.L."/>
            <person name="Strempel S."/>
            <person name="Sturgill D."/>
            <person name="Sutton G."/>
            <person name="Sutton G.G."/>
            <person name="Tao W."/>
            <person name="Teichmann S."/>
            <person name="Tobari Y.N."/>
            <person name="Tomimura Y."/>
            <person name="Tsolas J.M."/>
            <person name="Valente V.L."/>
            <person name="Venter E."/>
            <person name="Venter J.C."/>
            <person name="Vicario S."/>
            <person name="Vieira F.G."/>
            <person name="Vilella A.J."/>
            <person name="Villasante A."/>
            <person name="Walenz B."/>
            <person name="Wang J."/>
            <person name="Wasserman M."/>
            <person name="Watts T."/>
            <person name="Wilson D."/>
            <person name="Wilson R.K."/>
            <person name="Wing R.A."/>
            <person name="Wolfner M.F."/>
            <person name="Wong A."/>
            <person name="Wong G.K."/>
            <person name="Wu C.I."/>
            <person name="Wu G."/>
            <person name="Yamamoto D."/>
            <person name="Yang H.P."/>
            <person name="Yang S.P."/>
            <person name="Yorke J.A."/>
            <person name="Yoshida K."/>
            <person name="Zdobnov E."/>
            <person name="Zhang P."/>
            <person name="Zhang Y."/>
            <person name="Zimin A.V."/>
            <person name="Baldwin J."/>
            <person name="Abdouelleil A."/>
            <person name="Abdulkadir J."/>
            <person name="Abebe A."/>
            <person name="Abera B."/>
            <person name="Abreu J."/>
            <person name="Acer S.C."/>
            <person name="Aftuck L."/>
            <person name="Alexander A."/>
            <person name="An P."/>
            <person name="Anderson E."/>
            <person name="Anderson S."/>
            <person name="Arachi H."/>
            <person name="Azer M."/>
            <person name="Bachantsang P."/>
            <person name="Barry A."/>
            <person name="Bayul T."/>
            <person name="Berlin A."/>
            <person name="Bessette D."/>
            <person name="Bloom T."/>
            <person name="Blye J."/>
            <person name="Boguslavskiy L."/>
            <person name="Bonnet C."/>
            <person name="Boukhgalter B."/>
            <person name="Bourzgui I."/>
            <person name="Brown A."/>
            <person name="Cahill P."/>
            <person name="Channer S."/>
            <person name="Cheshatsang Y."/>
            <person name="Chuda L."/>
            <person name="Citroen M."/>
            <person name="Collymore A."/>
            <person name="Cooke P."/>
            <person name="Costello M."/>
            <person name="D'Aco K."/>
            <person name="Daza R."/>
            <person name="De Haan G."/>
            <person name="DeGray S."/>
            <person name="DeMaso C."/>
            <person name="Dhargay N."/>
            <person name="Dooley K."/>
            <person name="Dooley E."/>
            <person name="Doricent M."/>
            <person name="Dorje P."/>
            <person name="Dorjee K."/>
            <person name="Dupes A."/>
            <person name="Elong R."/>
            <person name="Falk J."/>
            <person name="Farina A."/>
            <person name="Faro S."/>
            <person name="Ferguson D."/>
            <person name="Fisher S."/>
            <person name="Foley C.D."/>
            <person name="Franke A."/>
            <person name="Friedrich D."/>
            <person name="Gadbois L."/>
            <person name="Gearin G."/>
            <person name="Gearin C.R."/>
            <person name="Giannoukos G."/>
            <person name="Goode T."/>
            <person name="Graham J."/>
            <person name="Grandbois E."/>
            <person name="Grewal S."/>
            <person name="Gyaltsen K."/>
            <person name="Hafez N."/>
            <person name="Hagos B."/>
            <person name="Hall J."/>
            <person name="Henson C."/>
            <person name="Hollinger A."/>
            <person name="Honan T."/>
            <person name="Huard M.D."/>
            <person name="Hughes L."/>
            <person name="Hurhula B."/>
            <person name="Husby M.E."/>
            <person name="Kamat A."/>
            <person name="Kanga B."/>
            <person name="Kashin S."/>
            <person name="Khazanovich D."/>
            <person name="Kisner P."/>
            <person name="Lance K."/>
            <person name="Lara M."/>
            <person name="Lee W."/>
            <person name="Lennon N."/>
            <person name="Letendre F."/>
            <person name="LeVine R."/>
            <person name="Lipovsky A."/>
            <person name="Liu X."/>
            <person name="Liu J."/>
            <person name="Liu S."/>
            <person name="Lokyitsang T."/>
            <person name="Lokyitsang Y."/>
            <person name="Lubonja R."/>
            <person name="Lui A."/>
            <person name="MacDonald P."/>
            <person name="Magnisalis V."/>
            <person name="Maru K."/>
            <person name="Matthews C."/>
            <person name="McCusker W."/>
            <person name="McDonough S."/>
            <person name="Mehta T."/>
            <person name="Meldrim J."/>
            <person name="Meneus L."/>
            <person name="Mihai O."/>
            <person name="Mihalev A."/>
            <person name="Mihova T."/>
            <person name="Mittelman R."/>
            <person name="Mlenga V."/>
            <person name="Montmayeur A."/>
            <person name="Mulrain L."/>
            <person name="Navidi A."/>
            <person name="Naylor J."/>
            <person name="Negash T."/>
            <person name="Nguyen T."/>
            <person name="Nguyen N."/>
            <person name="Nicol R."/>
            <person name="Norbu C."/>
            <person name="Norbu N."/>
            <person name="Novod N."/>
            <person name="O'Neill B."/>
            <person name="Osman S."/>
            <person name="Markiewicz E."/>
            <person name="Oyono O.L."/>
            <person name="Patti C."/>
            <person name="Phunkhang P."/>
            <person name="Pierre F."/>
            <person name="Priest M."/>
            <person name="Raghuraman S."/>
            <person name="Rege F."/>
            <person name="Reyes R."/>
            <person name="Rise C."/>
            <person name="Rogov P."/>
            <person name="Ross K."/>
            <person name="Ryan E."/>
            <person name="Settipalli S."/>
            <person name="Shea T."/>
            <person name="Sherpa N."/>
            <person name="Shi L."/>
            <person name="Shih D."/>
            <person name="Sparrow T."/>
            <person name="Spaulding J."/>
            <person name="Stalker J."/>
            <person name="Stange-Thomann N."/>
            <person name="Stavropoulos S."/>
            <person name="Stone C."/>
            <person name="Strader C."/>
            <person name="Tesfaye S."/>
            <person name="Thomson T."/>
            <person name="Thoulutsang Y."/>
            <person name="Thoulutsang D."/>
            <person name="Topham K."/>
            <person name="Topping I."/>
            <person name="Tsamla T."/>
            <person name="Vassiliev H."/>
            <person name="Vo A."/>
            <person name="Wangchuk T."/>
            <person name="Wangdi T."/>
            <person name="Weiand M."/>
            <person name="Wilkinson J."/>
            <person name="Wilson A."/>
            <person name="Yadav S."/>
            <person name="Young G."/>
            <person name="Yu Q."/>
            <person name="Zembek L."/>
            <person name="Zhong D."/>
            <person name="Zimmer A."/>
            <person name="Zwirko Z."/>
            <person name="Jaffe D.B."/>
            <person name="Alvarez P."/>
            <person name="Brockman W."/>
            <person name="Butler J."/>
            <person name="Chin C."/>
            <person name="Gnerre S."/>
            <person name="Grabherr M."/>
            <person name="Kleber M."/>
            <person name="Mauceli E."/>
            <person name="MacCallum I."/>
        </authorList>
    </citation>
    <scope>NUCLEOTIDE SEQUENCE [LARGE SCALE GENOMIC DNA]</scope>
    <source>
        <strain evidence="4">Tucson 14030-0811.24</strain>
    </source>
</reference>
<dbReference type="KEGG" id="dwi:6645915"/>
<proteinExistence type="predicted"/>
<dbReference type="Proteomes" id="UP000007798">
    <property type="component" value="Unassembled WGS sequence"/>
</dbReference>
<sequence>MTRSAYEVQRDFALSSGLRSEIIWDSLSPDQADVLRQKIANLICENEAKNTKMVTKQRNELFQNIWQQRKYTNRILLSAIVYVLVTVETDPELALQSTQYSCHPVFRTRKCMRGDTNSDSTSEGCCMVFIDEHGRVYPNWQRYVYGNTLPKGCMIAPNNGIYTFSNDEDLGVELMIQPTPASNIKYRILNVGDKLATVGGLVATVPVAAALAIPVAGPVVIAATAVGVATTAYSTLRSLKRLVDRRCHSQTISLTDREARGNWLGVAGGVVGLGATGATKALTTIASSGREVHTAAQLAVKGINVSSIVISGTGVVHGVYDLYLKISDEELLSGFDVLQIASSLVIFTHSINNLRIASKATNGSSLRRALQNQTRKVINKITQESVKLHGGDSSSSAKKFDIIRTLNDIPYKEALLSLHEINSHLTQGASIVGAIGSTILPSLVTVGGGGKTILNLESLALQFGGKFVQHISNLGSFMDVFDALAKYFSDQVVQLMMQMTRSFVEQNVDTIDRTLNTFVSTETVLYRMLMHCVNTYDDFGFEFLERRRDEILQKIGKYFKSLEAVNVPDCRKYQCKVCKGAYYITKL</sequence>
<dbReference type="PhylomeDB" id="B4N4W6"/>
<dbReference type="AlphaFoldDB" id="B4N4W6"/>
<feature type="transmembrane region" description="Helical" evidence="1">
    <location>
        <begin position="195"/>
        <end position="213"/>
    </location>
</feature>
<keyword evidence="1" id="KW-0472">Membrane</keyword>
<gene>
    <name evidence="3" type="primary">Dwil\GK20460</name>
    <name evidence="3" type="ORF">Dwil_GK20460</name>
</gene>
<dbReference type="PANTHER" id="PTHR21115:SF0">
    <property type="entry name" value="GH06117P-RELATED"/>
    <property type="match status" value="1"/>
</dbReference>
<dbReference type="EMBL" id="CH964101">
    <property type="protein sequence ID" value="EDW79405.1"/>
    <property type="molecule type" value="Genomic_DNA"/>
</dbReference>
<dbReference type="Pfam" id="PF16013">
    <property type="entry name" value="DUF4781"/>
    <property type="match status" value="1"/>
</dbReference>
<keyword evidence="1" id="KW-1133">Transmembrane helix</keyword>
<organism evidence="4">
    <name type="scientific">Drosophila willistoni</name>
    <name type="common">Fruit fly</name>
    <dbReference type="NCBI Taxonomy" id="7260"/>
    <lineage>
        <taxon>Eukaryota</taxon>
        <taxon>Metazoa</taxon>
        <taxon>Ecdysozoa</taxon>
        <taxon>Arthropoda</taxon>
        <taxon>Hexapoda</taxon>
        <taxon>Insecta</taxon>
        <taxon>Pterygota</taxon>
        <taxon>Neoptera</taxon>
        <taxon>Endopterygota</taxon>
        <taxon>Diptera</taxon>
        <taxon>Brachycera</taxon>
        <taxon>Muscomorpha</taxon>
        <taxon>Ephydroidea</taxon>
        <taxon>Drosophilidae</taxon>
        <taxon>Drosophila</taxon>
        <taxon>Sophophora</taxon>
    </lineage>
</organism>
<evidence type="ECO:0000256" key="1">
    <source>
        <dbReference type="SAM" id="Phobius"/>
    </source>
</evidence>
<dbReference type="STRING" id="7260.B4N4W6"/>
<accession>B4N4W6</accession>
<evidence type="ECO:0000313" key="3">
    <source>
        <dbReference type="EMBL" id="EDW79405.1"/>
    </source>
</evidence>
<dbReference type="InterPro" id="IPR031962">
    <property type="entry name" value="DUF4781"/>
</dbReference>
<evidence type="ECO:0000259" key="2">
    <source>
        <dbReference type="Pfam" id="PF16013"/>
    </source>
</evidence>
<name>B4N4W6_DROWI</name>
<dbReference type="InParanoid" id="B4N4W6"/>
<dbReference type="OrthoDB" id="6512497at2759"/>
<protein>
    <submittedName>
        <fullName evidence="3">GK20460</fullName>
    </submittedName>
</protein>